<gene>
    <name evidence="9" type="ORF">SAMN05661012_02379</name>
    <name evidence="10" type="ORF">SR876_15635</name>
</gene>
<evidence type="ECO:0000256" key="6">
    <source>
        <dbReference type="ARBA" id="ARBA00023237"/>
    </source>
</evidence>
<dbReference type="Gene3D" id="2.60.40.1120">
    <property type="entry name" value="Carboxypeptidase-like, regulatory domain"/>
    <property type="match status" value="1"/>
</dbReference>
<dbReference type="Pfam" id="PF13715">
    <property type="entry name" value="CarbopepD_reg_2"/>
    <property type="match status" value="1"/>
</dbReference>
<sequence length="1064" mass="116683">MRGLIKSAPLLLWMLGYLCLLSNAQNPVVIKGVIKDDTGTPLIGASVQEKGLLANGAQTNADGHFQLALKGSTNTLLVTYVGYKKEEVKVGKGELNIVLKRESQFVNDVVVIGYQSVKRRNVTAAVSSISGKEIQDIPEASFDQMLQGRLSGVSVLSSTGELGQKSAIVIRGATNVDYNNANGGNTGPLYVIDGVIFDINAIGSSYAGTNPLSIINPNDIESIDVLKDASASAIYGARGGNGVIIVKTKRAKTGKPQVSLGGYVGMTSRPAFREVTTGAAERRLKMQLLNDNLSYLLTQQNTIPIQLTDSLNAAFNNDVDWQGLMIRDNAIVNSEDVSVAGFIGSSNYRLGLNHYNEQGLLKGFSIDRMAPSFNISTNPIKGLGVTANILLSSERRKHGTGGQAGQLFNSWNLPTSFAPLTAEQYSLYTGQENPYDDNRIFSFNGSIGLTDTIIHNLVLHSTYAANNVMDKWDYFSPATLNGLQNSAYSIYSSNPSWSFENYLDYDLRVKEHHFNVVAGASAYDFKNYYSNASAAGINVTGITTLQTVPPGTNLNVYTVNQEKTTLSYYGRLSYDFKNRYIFSGTVRRDASSIYSPQYRWGTFPSVSAGWVASDEPFFEPVKKVVSFLKFRASWGITGNDPGSFYAKYQALSTNASYLGGTTGVLYNYGPYTTVGGIPSTYNGATVISPYGNGGNFLNNGVSASTSVRWEKYIQPDLGIDLTLFNGRIDLTMDWYRKDAKDKYFYNIPAQVTTGYQYYSGNFVDVRNEGLEIGINTNNLSPKSAFQWSTNFNISFNKNYVTRLPNNNRDFMFGETWFQQTFTIGEPLFNYKVYQINGSFANDAAVPTDPITGKKLTYMGRTLNGGDPHYIDMNGDYNIDYDDKVIAGNPMPKITGGFGNTFSYKGISLNIFCSFLTGRKIFNGYLSDALNGSKLYSSSWGSNAGPAALTSLLNQFWLHEGDQTKFPTLVTNVDNDRYNIASSYFVEDGSFLKIKQAKLSYTLPQSILRHIKVKGMSVYGMGENLYTWKKAATIPDPELVDPTTGSSNIAYPSALKFTLGVRVEL</sequence>
<dbReference type="AlphaFoldDB" id="A0A1K1PZ65"/>
<dbReference type="SUPFAM" id="SSF56935">
    <property type="entry name" value="Porins"/>
    <property type="match status" value="1"/>
</dbReference>
<evidence type="ECO:0000256" key="4">
    <source>
        <dbReference type="ARBA" id="ARBA00022692"/>
    </source>
</evidence>
<evidence type="ECO:0000313" key="9">
    <source>
        <dbReference type="EMBL" id="SFW52747.1"/>
    </source>
</evidence>
<comment type="subcellular location">
    <subcellularLocation>
        <location evidence="1 7">Cell outer membrane</location>
        <topology evidence="1 7">Multi-pass membrane protein</topology>
    </subcellularLocation>
</comment>
<dbReference type="STRING" id="1004.SAMN05661012_02379"/>
<evidence type="ECO:0000313" key="10">
    <source>
        <dbReference type="EMBL" id="WQG92952.1"/>
    </source>
</evidence>
<dbReference type="SUPFAM" id="SSF49464">
    <property type="entry name" value="Carboxypeptidase regulatory domain-like"/>
    <property type="match status" value="1"/>
</dbReference>
<evidence type="ECO:0000256" key="1">
    <source>
        <dbReference type="ARBA" id="ARBA00004571"/>
    </source>
</evidence>
<keyword evidence="6 7" id="KW-0998">Cell outer membrane</keyword>
<dbReference type="NCBIfam" id="TIGR04056">
    <property type="entry name" value="OMP_RagA_SusC"/>
    <property type="match status" value="1"/>
</dbReference>
<organism evidence="9 11">
    <name type="scientific">Chitinophaga sancti</name>
    <dbReference type="NCBI Taxonomy" id="1004"/>
    <lineage>
        <taxon>Bacteria</taxon>
        <taxon>Pseudomonadati</taxon>
        <taxon>Bacteroidota</taxon>
        <taxon>Chitinophagia</taxon>
        <taxon>Chitinophagales</taxon>
        <taxon>Chitinophagaceae</taxon>
        <taxon>Chitinophaga</taxon>
    </lineage>
</organism>
<dbReference type="Proteomes" id="UP001326715">
    <property type="component" value="Chromosome"/>
</dbReference>
<dbReference type="InterPro" id="IPR023996">
    <property type="entry name" value="TonB-dep_OMP_SusC/RagA"/>
</dbReference>
<dbReference type="InterPro" id="IPR012910">
    <property type="entry name" value="Plug_dom"/>
</dbReference>
<dbReference type="Gene3D" id="2.170.130.10">
    <property type="entry name" value="TonB-dependent receptor, plug domain"/>
    <property type="match status" value="1"/>
</dbReference>
<keyword evidence="12" id="KW-1185">Reference proteome</keyword>
<dbReference type="Proteomes" id="UP000183788">
    <property type="component" value="Unassembled WGS sequence"/>
</dbReference>
<keyword evidence="2 7" id="KW-0813">Transport</keyword>
<feature type="domain" description="TonB-dependent receptor plug" evidence="8">
    <location>
        <begin position="119"/>
        <end position="243"/>
    </location>
</feature>
<evidence type="ECO:0000256" key="7">
    <source>
        <dbReference type="PROSITE-ProRule" id="PRU01360"/>
    </source>
</evidence>
<keyword evidence="3 7" id="KW-1134">Transmembrane beta strand</keyword>
<dbReference type="Pfam" id="PF07715">
    <property type="entry name" value="Plug"/>
    <property type="match status" value="1"/>
</dbReference>
<evidence type="ECO:0000256" key="5">
    <source>
        <dbReference type="ARBA" id="ARBA00023136"/>
    </source>
</evidence>
<proteinExistence type="inferred from homology"/>
<dbReference type="InterPro" id="IPR037066">
    <property type="entry name" value="Plug_dom_sf"/>
</dbReference>
<dbReference type="InterPro" id="IPR039426">
    <property type="entry name" value="TonB-dep_rcpt-like"/>
</dbReference>
<keyword evidence="4 7" id="KW-0812">Transmembrane</keyword>
<keyword evidence="5 7" id="KW-0472">Membrane</keyword>
<dbReference type="RefSeq" id="WP_083571501.1">
    <property type="nucleotide sequence ID" value="NZ_CP139972.1"/>
</dbReference>
<accession>A0A1K1PZ65</accession>
<reference evidence="10 12" key="2">
    <citation type="submission" date="2023-11" db="EMBL/GenBank/DDBJ databases">
        <title>MicrobeMod: A computational toolkit for identifying prokaryotic methylation and restriction-modification with nanopore sequencing.</title>
        <authorList>
            <person name="Crits-Christoph A."/>
            <person name="Kang S.C."/>
            <person name="Lee H."/>
            <person name="Ostrov N."/>
        </authorList>
    </citation>
    <scope>NUCLEOTIDE SEQUENCE [LARGE SCALE GENOMIC DNA]</scope>
    <source>
        <strain evidence="10 12">ATCC 23090</strain>
    </source>
</reference>
<comment type="similarity">
    <text evidence="7">Belongs to the TonB-dependent receptor family.</text>
</comment>
<evidence type="ECO:0000259" key="8">
    <source>
        <dbReference type="Pfam" id="PF07715"/>
    </source>
</evidence>
<dbReference type="NCBIfam" id="TIGR04057">
    <property type="entry name" value="SusC_RagA_signa"/>
    <property type="match status" value="1"/>
</dbReference>
<evidence type="ECO:0000313" key="12">
    <source>
        <dbReference type="Proteomes" id="UP001326715"/>
    </source>
</evidence>
<dbReference type="GO" id="GO:0009279">
    <property type="term" value="C:cell outer membrane"/>
    <property type="evidence" value="ECO:0007669"/>
    <property type="project" value="UniProtKB-SubCell"/>
</dbReference>
<dbReference type="EMBL" id="CP140154">
    <property type="protein sequence ID" value="WQG92952.1"/>
    <property type="molecule type" value="Genomic_DNA"/>
</dbReference>
<evidence type="ECO:0000313" key="11">
    <source>
        <dbReference type="Proteomes" id="UP000183788"/>
    </source>
</evidence>
<reference evidence="9 11" key="1">
    <citation type="submission" date="2016-11" db="EMBL/GenBank/DDBJ databases">
        <authorList>
            <person name="Jaros S."/>
            <person name="Januszkiewicz K."/>
            <person name="Wedrychowicz H."/>
        </authorList>
    </citation>
    <scope>NUCLEOTIDE SEQUENCE [LARGE SCALE GENOMIC DNA]</scope>
    <source>
        <strain evidence="9 11">DSM 784</strain>
    </source>
</reference>
<dbReference type="InterPro" id="IPR008969">
    <property type="entry name" value="CarboxyPept-like_regulatory"/>
</dbReference>
<dbReference type="Gene3D" id="2.40.170.20">
    <property type="entry name" value="TonB-dependent receptor, beta-barrel domain"/>
    <property type="match status" value="1"/>
</dbReference>
<dbReference type="InterPro" id="IPR036942">
    <property type="entry name" value="Beta-barrel_TonB_sf"/>
</dbReference>
<evidence type="ECO:0000256" key="3">
    <source>
        <dbReference type="ARBA" id="ARBA00022452"/>
    </source>
</evidence>
<dbReference type="EMBL" id="FPIZ01000006">
    <property type="protein sequence ID" value="SFW52747.1"/>
    <property type="molecule type" value="Genomic_DNA"/>
</dbReference>
<evidence type="ECO:0000256" key="2">
    <source>
        <dbReference type="ARBA" id="ARBA00022448"/>
    </source>
</evidence>
<dbReference type="InterPro" id="IPR023997">
    <property type="entry name" value="TonB-dep_OMP_SusC/RagA_CS"/>
</dbReference>
<dbReference type="PROSITE" id="PS52016">
    <property type="entry name" value="TONB_DEPENDENT_REC_3"/>
    <property type="match status" value="1"/>
</dbReference>
<protein>
    <submittedName>
        <fullName evidence="10">SusC/RagA family TonB-linked outer membrane protein</fullName>
    </submittedName>
    <submittedName>
        <fullName evidence="9">TonB-linked outer membrane protein, SusC/RagA family</fullName>
    </submittedName>
</protein>
<name>A0A1K1PZ65_9BACT</name>